<comment type="cofactor">
    <cofactor evidence="1">
        <name>heme</name>
        <dbReference type="ChEBI" id="CHEBI:30413"/>
    </cofactor>
</comment>
<dbReference type="PRINTS" id="PR00385">
    <property type="entry name" value="P450"/>
</dbReference>
<dbReference type="Proteomes" id="UP000799428">
    <property type="component" value="Unassembled WGS sequence"/>
</dbReference>
<dbReference type="PANTHER" id="PTHR24305:SF226">
    <property type="entry name" value="CYTOCHROME P450 MONOOXYGENASE"/>
    <property type="match status" value="1"/>
</dbReference>
<evidence type="ECO:0000313" key="3">
    <source>
        <dbReference type="EMBL" id="KAF2709862.1"/>
    </source>
</evidence>
<dbReference type="Gene3D" id="1.10.630.10">
    <property type="entry name" value="Cytochrome P450"/>
    <property type="match status" value="1"/>
</dbReference>
<dbReference type="EMBL" id="MU005769">
    <property type="protein sequence ID" value="KAF2709862.1"/>
    <property type="molecule type" value="Genomic_DNA"/>
</dbReference>
<feature type="transmembrane region" description="Helical" evidence="2">
    <location>
        <begin position="228"/>
        <end position="249"/>
    </location>
</feature>
<gene>
    <name evidence="3" type="ORF">K504DRAFT_532911</name>
</gene>
<dbReference type="InterPro" id="IPR001128">
    <property type="entry name" value="Cyt_P450"/>
</dbReference>
<dbReference type="PANTHER" id="PTHR24305">
    <property type="entry name" value="CYTOCHROME P450"/>
    <property type="match status" value="1"/>
</dbReference>
<feature type="binding site" description="axial binding residue" evidence="1">
    <location>
        <position position="381"/>
    </location>
    <ligand>
        <name>heme</name>
        <dbReference type="ChEBI" id="CHEBI:30413"/>
    </ligand>
    <ligandPart>
        <name>Fe</name>
        <dbReference type="ChEBI" id="CHEBI:18248"/>
    </ligandPart>
</feature>
<dbReference type="GO" id="GO:0005506">
    <property type="term" value="F:iron ion binding"/>
    <property type="evidence" value="ECO:0007669"/>
    <property type="project" value="InterPro"/>
</dbReference>
<keyword evidence="4" id="KW-1185">Reference proteome</keyword>
<evidence type="ECO:0000256" key="2">
    <source>
        <dbReference type="SAM" id="Phobius"/>
    </source>
</evidence>
<proteinExistence type="predicted"/>
<keyword evidence="1" id="KW-0408">Iron</keyword>
<dbReference type="SUPFAM" id="SSF48264">
    <property type="entry name" value="Cytochrome P450"/>
    <property type="match status" value="1"/>
</dbReference>
<dbReference type="GO" id="GO:0016705">
    <property type="term" value="F:oxidoreductase activity, acting on paired donors, with incorporation or reduction of molecular oxygen"/>
    <property type="evidence" value="ECO:0007669"/>
    <property type="project" value="InterPro"/>
</dbReference>
<dbReference type="InterPro" id="IPR036396">
    <property type="entry name" value="Cyt_P450_sf"/>
</dbReference>
<keyword evidence="1" id="KW-0349">Heme</keyword>
<dbReference type="InterPro" id="IPR002401">
    <property type="entry name" value="Cyt_P450_E_grp-I"/>
</dbReference>
<dbReference type="OrthoDB" id="1470350at2759"/>
<name>A0A6G1KBM0_9PLEO</name>
<dbReference type="GO" id="GO:0004497">
    <property type="term" value="F:monooxygenase activity"/>
    <property type="evidence" value="ECO:0007669"/>
    <property type="project" value="InterPro"/>
</dbReference>
<reference evidence="3" key="1">
    <citation type="journal article" date="2020" name="Stud. Mycol.">
        <title>101 Dothideomycetes genomes: a test case for predicting lifestyles and emergence of pathogens.</title>
        <authorList>
            <person name="Haridas S."/>
            <person name="Albert R."/>
            <person name="Binder M."/>
            <person name="Bloem J."/>
            <person name="Labutti K."/>
            <person name="Salamov A."/>
            <person name="Andreopoulos B."/>
            <person name="Baker S."/>
            <person name="Barry K."/>
            <person name="Bills G."/>
            <person name="Bluhm B."/>
            <person name="Cannon C."/>
            <person name="Castanera R."/>
            <person name="Culley D."/>
            <person name="Daum C."/>
            <person name="Ezra D."/>
            <person name="Gonzalez J."/>
            <person name="Henrissat B."/>
            <person name="Kuo A."/>
            <person name="Liang C."/>
            <person name="Lipzen A."/>
            <person name="Lutzoni F."/>
            <person name="Magnuson J."/>
            <person name="Mondo S."/>
            <person name="Nolan M."/>
            <person name="Ohm R."/>
            <person name="Pangilinan J."/>
            <person name="Park H.-J."/>
            <person name="Ramirez L."/>
            <person name="Alfaro M."/>
            <person name="Sun H."/>
            <person name="Tritt A."/>
            <person name="Yoshinaga Y."/>
            <person name="Zwiers L.-H."/>
            <person name="Turgeon B."/>
            <person name="Goodwin S."/>
            <person name="Spatafora J."/>
            <person name="Crous P."/>
            <person name="Grigoriev I."/>
        </authorList>
    </citation>
    <scope>NUCLEOTIDE SEQUENCE</scope>
    <source>
        <strain evidence="3">CBS 279.74</strain>
    </source>
</reference>
<sequence>MRLRAYNKVHGIRANITRSGFYKAWQRNERDIHTINSTNLKLHAKKRKLLNLVFTEQSLKAASPLLVSHIDRWIQLLSSGTQEDGWSPPRNMSTCVDQLVFDILGDLCFGQSFGTKEPGENKLKKMPHLIMQQLAIGYKLSKSPLFDLILHLQPRGLNKLMERARKKPIKEYNEFIEGSVDARIASHKSHTSTSGRQDMFHFLLSAVDPDTNLPAFSNRDNLLSETRLLVLAGTDTTALALAALFFYLAHNPRVLVKLNAKVRTTFNSTNDIVLGPKLSGCKYLRACINESLRLSHPAPGELPREVLPGGAIINGHTYRAGTIVGCAAWAMGRDSSVYGDANVYRPERWIVSSDPEHANSATNVLKLKKAFHPFSIGLMNCASQNLATLELLLVTARIVWATELRLSPGLTAGEGRKELGWGQRDPMQYIVKDSYLCFKDSPYLQFKPRVV</sequence>
<evidence type="ECO:0000256" key="1">
    <source>
        <dbReference type="PIRSR" id="PIRSR602401-1"/>
    </source>
</evidence>
<keyword evidence="2" id="KW-0472">Membrane</keyword>
<dbReference type="AlphaFoldDB" id="A0A6G1KBM0"/>
<organism evidence="3 4">
    <name type="scientific">Pleomassaria siparia CBS 279.74</name>
    <dbReference type="NCBI Taxonomy" id="1314801"/>
    <lineage>
        <taxon>Eukaryota</taxon>
        <taxon>Fungi</taxon>
        <taxon>Dikarya</taxon>
        <taxon>Ascomycota</taxon>
        <taxon>Pezizomycotina</taxon>
        <taxon>Dothideomycetes</taxon>
        <taxon>Pleosporomycetidae</taxon>
        <taxon>Pleosporales</taxon>
        <taxon>Pleomassariaceae</taxon>
        <taxon>Pleomassaria</taxon>
    </lineage>
</organism>
<dbReference type="Pfam" id="PF00067">
    <property type="entry name" value="p450"/>
    <property type="match status" value="1"/>
</dbReference>
<keyword evidence="2" id="KW-0812">Transmembrane</keyword>
<dbReference type="InterPro" id="IPR050121">
    <property type="entry name" value="Cytochrome_P450_monoxygenase"/>
</dbReference>
<dbReference type="GO" id="GO:0020037">
    <property type="term" value="F:heme binding"/>
    <property type="evidence" value="ECO:0007669"/>
    <property type="project" value="InterPro"/>
</dbReference>
<accession>A0A6G1KBM0</accession>
<protein>
    <submittedName>
        <fullName evidence="3">Cytochrome P450</fullName>
    </submittedName>
</protein>
<keyword evidence="2" id="KW-1133">Transmembrane helix</keyword>
<dbReference type="PRINTS" id="PR00463">
    <property type="entry name" value="EP450I"/>
</dbReference>
<keyword evidence="1" id="KW-0479">Metal-binding</keyword>
<evidence type="ECO:0000313" key="4">
    <source>
        <dbReference type="Proteomes" id="UP000799428"/>
    </source>
</evidence>